<feature type="non-terminal residue" evidence="1">
    <location>
        <position position="1"/>
    </location>
</feature>
<keyword evidence="2" id="KW-1185">Reference proteome</keyword>
<comment type="caution">
    <text evidence="1">The sequence shown here is derived from an EMBL/GenBank/DDBJ whole genome shotgun (WGS) entry which is preliminary data.</text>
</comment>
<dbReference type="EMBL" id="CM029053">
    <property type="protein sequence ID" value="KAG2554848.1"/>
    <property type="molecule type" value="Genomic_DNA"/>
</dbReference>
<organism evidence="1 2">
    <name type="scientific">Panicum virgatum</name>
    <name type="common">Blackwell switchgrass</name>
    <dbReference type="NCBI Taxonomy" id="38727"/>
    <lineage>
        <taxon>Eukaryota</taxon>
        <taxon>Viridiplantae</taxon>
        <taxon>Streptophyta</taxon>
        <taxon>Embryophyta</taxon>
        <taxon>Tracheophyta</taxon>
        <taxon>Spermatophyta</taxon>
        <taxon>Magnoliopsida</taxon>
        <taxon>Liliopsida</taxon>
        <taxon>Poales</taxon>
        <taxon>Poaceae</taxon>
        <taxon>PACMAD clade</taxon>
        <taxon>Panicoideae</taxon>
        <taxon>Panicodae</taxon>
        <taxon>Paniceae</taxon>
        <taxon>Panicinae</taxon>
        <taxon>Panicum</taxon>
        <taxon>Panicum sect. Hiantes</taxon>
    </lineage>
</organism>
<protein>
    <submittedName>
        <fullName evidence="1">Uncharacterized protein</fullName>
    </submittedName>
</protein>
<dbReference type="Proteomes" id="UP000823388">
    <property type="component" value="Chromosome 9K"/>
</dbReference>
<sequence length="94" mass="10281">CKAGGLKCCAVQHFSANCRLLGDNYLSLSLPSNKVTSCKFLRRRIKKGMLAAKSIDILGNNILFAGERGILALFCGSNGYLLRCAFQFFFVALI</sequence>
<evidence type="ECO:0000313" key="1">
    <source>
        <dbReference type="EMBL" id="KAG2554848.1"/>
    </source>
</evidence>
<reference evidence="1" key="1">
    <citation type="submission" date="2020-05" db="EMBL/GenBank/DDBJ databases">
        <title>WGS assembly of Panicum virgatum.</title>
        <authorList>
            <person name="Lovell J.T."/>
            <person name="Jenkins J."/>
            <person name="Shu S."/>
            <person name="Juenger T.E."/>
            <person name="Schmutz J."/>
        </authorList>
    </citation>
    <scope>NUCLEOTIDE SEQUENCE</scope>
    <source>
        <strain evidence="1">AP13</strain>
    </source>
</reference>
<gene>
    <name evidence="1" type="ORF">PVAP13_9KG584501</name>
</gene>
<proteinExistence type="predicted"/>
<dbReference type="AlphaFoldDB" id="A0A8T0P1I4"/>
<accession>A0A8T0P1I4</accession>
<name>A0A8T0P1I4_PANVG</name>
<evidence type="ECO:0000313" key="2">
    <source>
        <dbReference type="Proteomes" id="UP000823388"/>
    </source>
</evidence>